<comment type="similarity">
    <text evidence="2 15">Belongs to the type I cytokine receptor family. Type 1 subfamily.</text>
</comment>
<sequence>MKSDVLPSVFILLLSLNTWLINGKSPPGKPMIINCQSSGNETFTCWWKPGSDGGLPTSYTLLYKTAREEHPYECPDYISAGPNSCYFDKKPLSLSTSYNITVKATNDLGSNVSDPHYIDAASVGKPDSPTDLSLEVNQLNGITCVWAKWLPPPLVTGAMSLQKRNYELRLKSAGEKEWEIHFVGEQTQYKIFQLHPGAKYTVQVRCITSYGEKSEWSPEAYIQLPNGQPPGKPEIIRCRSPEKETFTCWWKPSSDGGLPTNYTLFYKKEREKSYNECPDYKSGGPNSCYFDQKHTSIWTIYNVTVKATNDLGSNTSAPYYVDVAYIVEPDPPVNLTLEWVDQAYAKYLLLNWASPPLADVRSGWLTLEYELRIKPEEGQEWEIIFVGLGTKYQLFSLNSGVKYVVQVRCRTDNGEWSQWSSESYIQLPKEFRLKDIIVWIFVAFLSFIICLIMIWTMALKGFSMVACILPPVPGPKIAGVDIHLLKAGRMDEVISTLGCPVFPLTSASGDELEKWLVIDNEDQQLMPDHEKSHPNKNAKLVHQETDNDSGRGSCESPSLLLEKCKEAGNPLVELTTSNTNEQKGGVAKKCIGEALSMDLEGQFPILSSGGPKSSTWPGSQLANSQFPKCSYHDIADACKIASVRSPIWMGNIVQCHSKCPKTISEGKNTKLQEAEKLPLNVLCDQRPLWPLPTESLPFLPTEAMDYVEVHKVNHDGALAVLPKQKKNPDKTEMCPVPKEPKEYTRVSTVVANHILVLMPDSKVEALPSFQEPPKEPNRSCQSHLAEENMSYCLPAPHACKMQTGGLDYMDPNNIMCSFN</sequence>
<feature type="transmembrane region" description="Helical" evidence="15">
    <location>
        <begin position="436"/>
        <end position="455"/>
    </location>
</feature>
<dbReference type="InterPro" id="IPR013783">
    <property type="entry name" value="Ig-like_fold"/>
</dbReference>
<dbReference type="SMART" id="SM00060">
    <property type="entry name" value="FN3"/>
    <property type="match status" value="4"/>
</dbReference>
<evidence type="ECO:0000256" key="14">
    <source>
        <dbReference type="ARBA" id="ARBA00023319"/>
    </source>
</evidence>
<name>Q6I6F7_EUBMA</name>
<keyword evidence="5 15" id="KW-0479">Metal-binding</keyword>
<reference evidence="18" key="1">
    <citation type="journal article" date="2005" name="Gene">
        <title>Identification of the reptilian prolactin and its receptor cDNAs in the leopard gecko, Eublepharis macularius.</title>
        <authorList>
            <person name="Kato K."/>
            <person name="Ikemoto T."/>
            <person name="Park M."/>
        </authorList>
    </citation>
    <scope>NUCLEOTIDE SEQUENCE</scope>
    <source>
        <tissue evidence="18">Pituitary</tissue>
    </source>
</reference>
<feature type="domain" description="Fibronectin type-III" evidence="17">
    <location>
        <begin position="128"/>
        <end position="227"/>
    </location>
</feature>
<dbReference type="Gene3D" id="2.60.40.10">
    <property type="entry name" value="Immunoglobulins"/>
    <property type="match status" value="4"/>
</dbReference>
<evidence type="ECO:0000256" key="1">
    <source>
        <dbReference type="ARBA" id="ARBA00004479"/>
    </source>
</evidence>
<dbReference type="InterPro" id="IPR036116">
    <property type="entry name" value="FN3_sf"/>
</dbReference>
<dbReference type="InterPro" id="IPR003961">
    <property type="entry name" value="FN3_dom"/>
</dbReference>
<dbReference type="FunFam" id="2.60.40.10:FF:000358">
    <property type="entry name" value="Prolactin receptor"/>
    <property type="match status" value="2"/>
</dbReference>
<evidence type="ECO:0000256" key="11">
    <source>
        <dbReference type="ARBA" id="ARBA00023157"/>
    </source>
</evidence>
<protein>
    <recommendedName>
        <fullName evidence="3 15">Prolactin receptor</fullName>
        <shortName evidence="15">PRL-R</shortName>
    </recommendedName>
</protein>
<evidence type="ECO:0000259" key="17">
    <source>
        <dbReference type="PROSITE" id="PS50853"/>
    </source>
</evidence>
<dbReference type="PANTHER" id="PTHR23036:SF86">
    <property type="entry name" value="PROLACTIN RECEPTOR"/>
    <property type="match status" value="1"/>
</dbReference>
<comment type="domain">
    <text evidence="15">The WSXWS motif appears to be necessary for proper protein folding and thereby efficient intracellular transport and cell-surface receptor binding.</text>
</comment>
<evidence type="ECO:0000256" key="6">
    <source>
        <dbReference type="ARBA" id="ARBA00022729"/>
    </source>
</evidence>
<accession>Q6I6F7</accession>
<evidence type="ECO:0000259" key="16">
    <source>
        <dbReference type="PROSITE" id="PS50835"/>
    </source>
</evidence>
<proteinExistence type="evidence at transcript level"/>
<keyword evidence="14" id="KW-0393">Immunoglobulin domain</keyword>
<evidence type="ECO:0000256" key="7">
    <source>
        <dbReference type="ARBA" id="ARBA00022737"/>
    </source>
</evidence>
<dbReference type="InterPro" id="IPR015152">
    <property type="entry name" value="Growth/epo_recpt_lig-bind"/>
</dbReference>
<evidence type="ECO:0000256" key="9">
    <source>
        <dbReference type="ARBA" id="ARBA00022989"/>
    </source>
</evidence>
<comment type="domain">
    <text evidence="15">The box 1 motif is required for JAK interaction and/or activation.</text>
</comment>
<evidence type="ECO:0000256" key="15">
    <source>
        <dbReference type="RuleBase" id="RU365035"/>
    </source>
</evidence>
<gene>
    <name evidence="15 18" type="primary">PRLR</name>
</gene>
<dbReference type="InterPro" id="IPR050379">
    <property type="entry name" value="Type-I_Cytokine_Rcpt"/>
</dbReference>
<comment type="subcellular location">
    <subcellularLocation>
        <location evidence="1 15">Membrane</location>
        <topology evidence="1 15">Single-pass type I membrane protein</topology>
    </subcellularLocation>
</comment>
<keyword evidence="13" id="KW-0325">Glycoprotein</keyword>
<dbReference type="PROSITE" id="PS50835">
    <property type="entry name" value="IG_LIKE"/>
    <property type="match status" value="1"/>
</dbReference>
<feature type="domain" description="Ig-like" evidence="16">
    <location>
        <begin position="7"/>
        <end position="74"/>
    </location>
</feature>
<evidence type="ECO:0000256" key="3">
    <source>
        <dbReference type="ARBA" id="ARBA00019818"/>
    </source>
</evidence>
<dbReference type="InterPro" id="IPR003528">
    <property type="entry name" value="Long_hematopoietin_rcpt_CS"/>
</dbReference>
<dbReference type="FunFam" id="2.60.40.10:FF:000287">
    <property type="entry name" value="Prolactin receptor"/>
    <property type="match status" value="2"/>
</dbReference>
<dbReference type="InterPro" id="IPR007110">
    <property type="entry name" value="Ig-like_dom"/>
</dbReference>
<dbReference type="PANTHER" id="PTHR23036">
    <property type="entry name" value="CYTOKINE RECEPTOR"/>
    <property type="match status" value="1"/>
</dbReference>
<evidence type="ECO:0000256" key="8">
    <source>
        <dbReference type="ARBA" id="ARBA00022833"/>
    </source>
</evidence>
<evidence type="ECO:0000313" key="18">
    <source>
        <dbReference type="EMBL" id="BAD24103.1"/>
    </source>
</evidence>
<evidence type="ECO:0000256" key="12">
    <source>
        <dbReference type="ARBA" id="ARBA00023170"/>
    </source>
</evidence>
<keyword evidence="6 15" id="KW-0732">Signal</keyword>
<feature type="domain" description="Fibronectin type-III" evidence="17">
    <location>
        <begin position="229"/>
        <end position="330"/>
    </location>
</feature>
<keyword evidence="10 15" id="KW-0472">Membrane</keyword>
<dbReference type="GO" id="GO:0019955">
    <property type="term" value="F:cytokine binding"/>
    <property type="evidence" value="ECO:0007669"/>
    <property type="project" value="TreeGrafter"/>
</dbReference>
<dbReference type="AlphaFoldDB" id="Q6I6F7"/>
<comment type="function">
    <text evidence="15">This is a receptor for the anterior pituitary hormone prolactin.</text>
</comment>
<dbReference type="GO" id="GO:0046872">
    <property type="term" value="F:metal ion binding"/>
    <property type="evidence" value="ECO:0007669"/>
    <property type="project" value="UniProtKB-KW"/>
</dbReference>
<keyword evidence="7" id="KW-0677">Repeat</keyword>
<dbReference type="SUPFAM" id="SSF49265">
    <property type="entry name" value="Fibronectin type III"/>
    <property type="match status" value="4"/>
</dbReference>
<evidence type="ECO:0000256" key="10">
    <source>
        <dbReference type="ARBA" id="ARBA00023136"/>
    </source>
</evidence>
<evidence type="ECO:0000256" key="13">
    <source>
        <dbReference type="ARBA" id="ARBA00023180"/>
    </source>
</evidence>
<dbReference type="PROSITE" id="PS50853">
    <property type="entry name" value="FN3"/>
    <property type="match status" value="4"/>
</dbReference>
<feature type="domain" description="Fibronectin type-III" evidence="17">
    <location>
        <begin position="26"/>
        <end position="123"/>
    </location>
</feature>
<feature type="chain" id="PRO_5041489033" description="Prolactin receptor" evidence="15">
    <location>
        <begin position="24"/>
        <end position="819"/>
    </location>
</feature>
<organism evidence="18">
    <name type="scientific">Eublepharis macularius</name>
    <name type="common">Leopard gecko</name>
    <name type="synonym">Cyrtodactylus macularius</name>
    <dbReference type="NCBI Taxonomy" id="481883"/>
    <lineage>
        <taxon>Eukaryota</taxon>
        <taxon>Metazoa</taxon>
        <taxon>Chordata</taxon>
        <taxon>Craniata</taxon>
        <taxon>Vertebrata</taxon>
        <taxon>Euteleostomi</taxon>
        <taxon>Lepidosauria</taxon>
        <taxon>Squamata</taxon>
        <taxon>Bifurcata</taxon>
        <taxon>Gekkota</taxon>
        <taxon>Eublepharidae</taxon>
        <taxon>Eublepharinae</taxon>
        <taxon>Eublepharis</taxon>
    </lineage>
</organism>
<evidence type="ECO:0000256" key="4">
    <source>
        <dbReference type="ARBA" id="ARBA00022692"/>
    </source>
</evidence>
<dbReference type="Pfam" id="PF00041">
    <property type="entry name" value="fn3"/>
    <property type="match status" value="1"/>
</dbReference>
<feature type="domain" description="Fibronectin type-III" evidence="17">
    <location>
        <begin position="331"/>
        <end position="430"/>
    </location>
</feature>
<evidence type="ECO:0000256" key="2">
    <source>
        <dbReference type="ARBA" id="ARBA00007885"/>
    </source>
</evidence>
<dbReference type="GO" id="GO:0004896">
    <property type="term" value="F:cytokine receptor activity"/>
    <property type="evidence" value="ECO:0007669"/>
    <property type="project" value="InterPro"/>
</dbReference>
<dbReference type="CDD" id="cd00063">
    <property type="entry name" value="FN3"/>
    <property type="match status" value="4"/>
</dbReference>
<keyword evidence="9 15" id="KW-1133">Transmembrane helix</keyword>
<keyword evidence="12 15" id="KW-0675">Receptor</keyword>
<dbReference type="PROSITE" id="PS01352">
    <property type="entry name" value="HEMATOPO_REC_L_F1"/>
    <property type="match status" value="1"/>
</dbReference>
<dbReference type="EMBL" id="AB182276">
    <property type="protein sequence ID" value="BAD24103.1"/>
    <property type="molecule type" value="mRNA"/>
</dbReference>
<dbReference type="GO" id="GO:0009897">
    <property type="term" value="C:external side of plasma membrane"/>
    <property type="evidence" value="ECO:0007669"/>
    <property type="project" value="TreeGrafter"/>
</dbReference>
<dbReference type="Pfam" id="PF09067">
    <property type="entry name" value="EpoR_lig-bind"/>
    <property type="match status" value="2"/>
</dbReference>
<keyword evidence="8 15" id="KW-0862">Zinc</keyword>
<evidence type="ECO:0000256" key="5">
    <source>
        <dbReference type="ARBA" id="ARBA00022723"/>
    </source>
</evidence>
<feature type="signal peptide" evidence="15">
    <location>
        <begin position="1"/>
        <end position="23"/>
    </location>
</feature>
<keyword evidence="4 15" id="KW-0812">Transmembrane</keyword>
<keyword evidence="11 15" id="KW-1015">Disulfide bond</keyword>
<dbReference type="GO" id="GO:0043235">
    <property type="term" value="C:receptor complex"/>
    <property type="evidence" value="ECO:0007669"/>
    <property type="project" value="TreeGrafter"/>
</dbReference>